<comment type="caution">
    <text evidence="2">The sequence shown here is derived from an EMBL/GenBank/DDBJ whole genome shotgun (WGS) entry which is preliminary data.</text>
</comment>
<protein>
    <submittedName>
        <fullName evidence="2">Uncharacterized protein</fullName>
    </submittedName>
</protein>
<gene>
    <name evidence="2" type="ORF">HPP92_027726</name>
</gene>
<feature type="region of interest" description="Disordered" evidence="1">
    <location>
        <begin position="27"/>
        <end position="47"/>
    </location>
</feature>
<name>A0A835P8U3_VANPL</name>
<organism evidence="2 3">
    <name type="scientific">Vanilla planifolia</name>
    <name type="common">Vanilla</name>
    <dbReference type="NCBI Taxonomy" id="51239"/>
    <lineage>
        <taxon>Eukaryota</taxon>
        <taxon>Viridiplantae</taxon>
        <taxon>Streptophyta</taxon>
        <taxon>Embryophyta</taxon>
        <taxon>Tracheophyta</taxon>
        <taxon>Spermatophyta</taxon>
        <taxon>Magnoliopsida</taxon>
        <taxon>Liliopsida</taxon>
        <taxon>Asparagales</taxon>
        <taxon>Orchidaceae</taxon>
        <taxon>Vanilloideae</taxon>
        <taxon>Vanilleae</taxon>
        <taxon>Vanilla</taxon>
    </lineage>
</organism>
<reference evidence="2 3" key="1">
    <citation type="journal article" date="2020" name="Nat. Food">
        <title>A phased Vanilla planifolia genome enables genetic improvement of flavour and production.</title>
        <authorList>
            <person name="Hasing T."/>
            <person name="Tang H."/>
            <person name="Brym M."/>
            <person name="Khazi F."/>
            <person name="Huang T."/>
            <person name="Chambers A.H."/>
        </authorList>
    </citation>
    <scope>NUCLEOTIDE SEQUENCE [LARGE SCALE GENOMIC DNA]</scope>
    <source>
        <tissue evidence="2">Leaf</tissue>
    </source>
</reference>
<feature type="compositionally biased region" description="Basic residues" evidence="1">
    <location>
        <begin position="80"/>
        <end position="91"/>
    </location>
</feature>
<dbReference type="EMBL" id="JADCNM010000286">
    <property type="protein sequence ID" value="KAG0448639.1"/>
    <property type="molecule type" value="Genomic_DNA"/>
</dbReference>
<evidence type="ECO:0000256" key="1">
    <source>
        <dbReference type="SAM" id="MobiDB-lite"/>
    </source>
</evidence>
<proteinExistence type="predicted"/>
<evidence type="ECO:0000313" key="2">
    <source>
        <dbReference type="EMBL" id="KAG0448639.1"/>
    </source>
</evidence>
<evidence type="ECO:0000313" key="3">
    <source>
        <dbReference type="Proteomes" id="UP000639772"/>
    </source>
</evidence>
<dbReference type="AlphaFoldDB" id="A0A835P8U3"/>
<accession>A0A835P8U3</accession>
<feature type="region of interest" description="Disordered" evidence="1">
    <location>
        <begin position="78"/>
        <end position="105"/>
    </location>
</feature>
<sequence length="116" mass="13577">MNKLRKENTGRARFPTSKISPYMLMRLSPEGKPPEKPKTRAKGAQRISNKPILTIKFKTIWRITKKLDTCEIENCTKENRRGHRGGKRTKTRVGGVPRQKHMRRTKRMQKLTVFGF</sequence>
<dbReference type="Proteomes" id="UP000639772">
    <property type="component" value="Unassembled WGS sequence"/>
</dbReference>